<dbReference type="AlphaFoldDB" id="A0A8D8PVT7"/>
<sequence>MPRNNGLLNWQRTRNNYMDSNLGQRNGLKKNDLTIATWNVLTLRQAGKMQEVANEMKKFKIDLIAMQEVRWQGKGKLDKKEYSLIYSGPEENTGQRGTGFLINQTIKKSIMEYEAINDRICRLRLKGKFRNITIISAYAPTEVSNMNDKETFYEELDTVCNNVPKHDMLLVMGDLNAQIGKYENQSQVAGRFTLHEWNNENGELLTEFAARNRLHIRSTSFQHKDIHLGTWKMWGTNQVNQIDHVLVSTRHYSSITDIRSCRAPNCDSDHFLVRTKIKEKLSIVHQENKAKTIKWNTDVLKKDPISAATYREALRSKWAANNRTNQRCDNIDEKWDEAKNTILEVARENIGEKEHGKNEDWFDEKCKQIIERKNQARNIMMNTNTRSNAETYRNLRRESKKVIRSKKREALKQKVKEIDELSKENEQRKFYAAINKMKNGFQPRMNACRDRNAYADDIGLIARTKARLVEVCKELEEKAKEVGLAVNVSKTQYMYLTADKTRLRPVDLQIDQRIFKGVTTFKYLGNLIDNEAQCTTSIKDRIQAGFKAFYANINLLKNKLLNRSAKMQIYKTLIRPVVTYGSETWTLTVADRERLRRFERKIIRKIYGGVKENNEWRIRYNHELNDILENKDIVRFIKSRRIQWFGHLQRMDDSRMPKRILKAKVYNPIGEEGDPRCN</sequence>
<evidence type="ECO:0000313" key="3">
    <source>
        <dbReference type="EMBL" id="CAG6615910.1"/>
    </source>
</evidence>
<evidence type="ECO:0000259" key="2">
    <source>
        <dbReference type="Pfam" id="PF03372"/>
    </source>
</evidence>
<dbReference type="Gene3D" id="3.60.10.10">
    <property type="entry name" value="Endonuclease/exonuclease/phosphatase"/>
    <property type="match status" value="1"/>
</dbReference>
<accession>A0A8D8PVT7</accession>
<dbReference type="InterPro" id="IPR036691">
    <property type="entry name" value="Endo/exonu/phosph_ase_sf"/>
</dbReference>
<protein>
    <submittedName>
        <fullName evidence="3">Craniofacial development protein 2</fullName>
    </submittedName>
</protein>
<organism evidence="3">
    <name type="scientific">Cacopsylla melanoneura</name>
    <dbReference type="NCBI Taxonomy" id="428564"/>
    <lineage>
        <taxon>Eukaryota</taxon>
        <taxon>Metazoa</taxon>
        <taxon>Ecdysozoa</taxon>
        <taxon>Arthropoda</taxon>
        <taxon>Hexapoda</taxon>
        <taxon>Insecta</taxon>
        <taxon>Pterygota</taxon>
        <taxon>Neoptera</taxon>
        <taxon>Paraneoptera</taxon>
        <taxon>Hemiptera</taxon>
        <taxon>Sternorrhyncha</taxon>
        <taxon>Psylloidea</taxon>
        <taxon>Psyllidae</taxon>
        <taxon>Psyllinae</taxon>
        <taxon>Cacopsylla</taxon>
    </lineage>
</organism>
<proteinExistence type="predicted"/>
<dbReference type="SUPFAM" id="SSF56219">
    <property type="entry name" value="DNase I-like"/>
    <property type="match status" value="1"/>
</dbReference>
<dbReference type="PANTHER" id="PTHR47027">
    <property type="entry name" value="REVERSE TRANSCRIPTASE DOMAIN-CONTAINING PROTEIN"/>
    <property type="match status" value="1"/>
</dbReference>
<dbReference type="EMBL" id="HBUF01034278">
    <property type="protein sequence ID" value="CAG6615910.1"/>
    <property type="molecule type" value="Transcribed_RNA"/>
</dbReference>
<name>A0A8D8PVT7_9HEMI</name>
<evidence type="ECO:0000259" key="1">
    <source>
        <dbReference type="Pfam" id="PF00078"/>
    </source>
</evidence>
<dbReference type="GO" id="GO:0003824">
    <property type="term" value="F:catalytic activity"/>
    <property type="evidence" value="ECO:0007669"/>
    <property type="project" value="InterPro"/>
</dbReference>
<dbReference type="PANTHER" id="PTHR47027:SF29">
    <property type="entry name" value="C2H2-TYPE DOMAIN-CONTAINING PROTEIN"/>
    <property type="match status" value="1"/>
</dbReference>
<dbReference type="Pfam" id="PF03372">
    <property type="entry name" value="Exo_endo_phos"/>
    <property type="match status" value="1"/>
</dbReference>
<dbReference type="Pfam" id="PF00078">
    <property type="entry name" value="RVT_1"/>
    <property type="match status" value="1"/>
</dbReference>
<feature type="domain" description="Reverse transcriptase" evidence="1">
    <location>
        <begin position="452"/>
        <end position="525"/>
    </location>
</feature>
<dbReference type="CDD" id="cd09076">
    <property type="entry name" value="L1-EN"/>
    <property type="match status" value="1"/>
</dbReference>
<reference evidence="3" key="1">
    <citation type="submission" date="2021-05" db="EMBL/GenBank/DDBJ databases">
        <authorList>
            <person name="Alioto T."/>
            <person name="Alioto T."/>
            <person name="Gomez Garrido J."/>
        </authorList>
    </citation>
    <scope>NUCLEOTIDE SEQUENCE</scope>
</reference>
<feature type="domain" description="Endonuclease/exonuclease/phosphatase" evidence="2">
    <location>
        <begin position="36"/>
        <end position="270"/>
    </location>
</feature>
<dbReference type="InterPro" id="IPR005135">
    <property type="entry name" value="Endo/exonuclease/phosphatase"/>
</dbReference>
<dbReference type="InterPro" id="IPR000477">
    <property type="entry name" value="RT_dom"/>
</dbReference>